<sequence length="229" mass="25501">MTAPVNFQPKAIVFDLLTGLLNSWTVWDASIPSSERHIASGQTWRKHYLDVTYNIPGHTYTPYEDLVRRSAAEIGLSSAAPMSLIKHMDDIKPWAEVPVILEQLRKQGIKLGVVTNCSNELGHRMISNVEKIVREQTEDKEFTFDVTVTAEESGFYKPNPKPYQDALKKLGVEADETLFVAGSSGDIPGASNVGMKVVWNNHVGLERKNNVLPLREGRDLKEALGDTLN</sequence>
<dbReference type="Proteomes" id="UP001172386">
    <property type="component" value="Unassembled WGS sequence"/>
</dbReference>
<organism evidence="1 2">
    <name type="scientific">Neophaeococcomyces mojaviensis</name>
    <dbReference type="NCBI Taxonomy" id="3383035"/>
    <lineage>
        <taxon>Eukaryota</taxon>
        <taxon>Fungi</taxon>
        <taxon>Dikarya</taxon>
        <taxon>Ascomycota</taxon>
        <taxon>Pezizomycotina</taxon>
        <taxon>Eurotiomycetes</taxon>
        <taxon>Chaetothyriomycetidae</taxon>
        <taxon>Chaetothyriales</taxon>
        <taxon>Chaetothyriales incertae sedis</taxon>
        <taxon>Neophaeococcomyces</taxon>
    </lineage>
</organism>
<comment type="caution">
    <text evidence="1">The sequence shown here is derived from an EMBL/GenBank/DDBJ whole genome shotgun (WGS) entry which is preliminary data.</text>
</comment>
<dbReference type="EMBL" id="JAPDRQ010000088">
    <property type="protein sequence ID" value="KAJ9655846.1"/>
    <property type="molecule type" value="Genomic_DNA"/>
</dbReference>
<proteinExistence type="predicted"/>
<protein>
    <submittedName>
        <fullName evidence="1">Uncharacterized protein</fullName>
    </submittedName>
</protein>
<keyword evidence="2" id="KW-1185">Reference proteome</keyword>
<evidence type="ECO:0000313" key="1">
    <source>
        <dbReference type="EMBL" id="KAJ9655846.1"/>
    </source>
</evidence>
<reference evidence="1" key="1">
    <citation type="submission" date="2022-10" db="EMBL/GenBank/DDBJ databases">
        <title>Culturing micro-colonial fungi from biological soil crusts in the Mojave desert and describing Neophaeococcomyces mojavensis, and introducing the new genera and species Taxawa tesnikishii.</title>
        <authorList>
            <person name="Kurbessoian T."/>
            <person name="Stajich J.E."/>
        </authorList>
    </citation>
    <scope>NUCLEOTIDE SEQUENCE</scope>
    <source>
        <strain evidence="1">JES_112</strain>
    </source>
</reference>
<name>A0ACC3A5T5_9EURO</name>
<gene>
    <name evidence="1" type="ORF">H2198_005383</name>
</gene>
<evidence type="ECO:0000313" key="2">
    <source>
        <dbReference type="Proteomes" id="UP001172386"/>
    </source>
</evidence>
<accession>A0ACC3A5T5</accession>